<dbReference type="Pfam" id="PF12167">
    <property type="entry name" value="Arm-DNA-bind_2"/>
    <property type="match status" value="1"/>
</dbReference>
<evidence type="ECO:0000259" key="8">
    <source>
        <dbReference type="PROSITE" id="PS51900"/>
    </source>
</evidence>
<dbReference type="KEGG" id="gtl:EP073_04580"/>
<gene>
    <name evidence="9" type="ORF">EP073_04580</name>
</gene>
<evidence type="ECO:0000256" key="1">
    <source>
        <dbReference type="ARBA" id="ARBA00008857"/>
    </source>
</evidence>
<feature type="domain" description="Core-binding (CB)" evidence="8">
    <location>
        <begin position="98"/>
        <end position="181"/>
    </location>
</feature>
<dbReference type="PROSITE" id="PS51898">
    <property type="entry name" value="TYR_RECOMBINASE"/>
    <property type="match status" value="1"/>
</dbReference>
<dbReference type="GO" id="GO:0003677">
    <property type="term" value="F:DNA binding"/>
    <property type="evidence" value="ECO:0007669"/>
    <property type="project" value="UniProtKB-UniRule"/>
</dbReference>
<dbReference type="PANTHER" id="PTHR30349">
    <property type="entry name" value="PHAGE INTEGRASE-RELATED"/>
    <property type="match status" value="1"/>
</dbReference>
<dbReference type="CDD" id="cd01189">
    <property type="entry name" value="INT_ICEBs1_C_like"/>
    <property type="match status" value="1"/>
</dbReference>
<feature type="domain" description="Tyr recombinase" evidence="7">
    <location>
        <begin position="202"/>
        <end position="378"/>
    </location>
</feature>
<evidence type="ECO:0000256" key="2">
    <source>
        <dbReference type="ARBA" id="ARBA00022908"/>
    </source>
</evidence>
<dbReference type="InterPro" id="IPR011010">
    <property type="entry name" value="DNA_brk_join_enz"/>
</dbReference>
<dbReference type="InterPro" id="IPR022000">
    <property type="entry name" value="Min27-like_integrase_DNA_bind"/>
</dbReference>
<feature type="compositionally biased region" description="Polar residues" evidence="6">
    <location>
        <begin position="365"/>
        <end position="378"/>
    </location>
</feature>
<sequence length="378" mass="44308">MVDMPPLFIQKLLRYEDSIMAKIRAKNGVLFIDFYYNKERYRISLGLSDNTRNMHAANIKVKLLESVIEAEKLGLAKADLQAIFPESGQFAPKQEAPKKLLTFDEMYLAWLDNKVHLAKNTHRTWRSFHRKHISPVIGYKKVTEINQTDISMMIEIMKRDNKNSVINKKLVPLKTFFRELAEDEIITKNPMARVRSLRNDKPEINPFSKEELHALIDAFKDFYPFYVNFISFLAFSGCRPNEAVALQWKHIDWENRIIMIREGYVLGETTTLKTSSSRRDIDMNDLLFNLLQEQYKKRTENAEPFVFTNMLGKRMCWENFRQKYYKAMETAELPSRPAYQLRHTFASLALKAGEDPTWFPRPSATPASEQPWKNTTDT</sequence>
<dbReference type="PROSITE" id="PS51900">
    <property type="entry name" value="CB"/>
    <property type="match status" value="1"/>
</dbReference>
<proteinExistence type="inferred from homology"/>
<evidence type="ECO:0000256" key="4">
    <source>
        <dbReference type="ARBA" id="ARBA00023172"/>
    </source>
</evidence>
<feature type="region of interest" description="Disordered" evidence="6">
    <location>
        <begin position="354"/>
        <end position="378"/>
    </location>
</feature>
<dbReference type="GO" id="GO:0006310">
    <property type="term" value="P:DNA recombination"/>
    <property type="evidence" value="ECO:0007669"/>
    <property type="project" value="UniProtKB-KW"/>
</dbReference>
<keyword evidence="3 5" id="KW-0238">DNA-binding</keyword>
<dbReference type="AlphaFoldDB" id="A0A410JWX6"/>
<evidence type="ECO:0000256" key="3">
    <source>
        <dbReference type="ARBA" id="ARBA00023125"/>
    </source>
</evidence>
<protein>
    <submittedName>
        <fullName evidence="9">Site-specific integrase</fullName>
    </submittedName>
</protein>
<organism evidence="9 10">
    <name type="scientific">Geovibrio thiophilus</name>
    <dbReference type="NCBI Taxonomy" id="139438"/>
    <lineage>
        <taxon>Bacteria</taxon>
        <taxon>Pseudomonadati</taxon>
        <taxon>Deferribacterota</taxon>
        <taxon>Deferribacteres</taxon>
        <taxon>Deferribacterales</taxon>
        <taxon>Geovibrionaceae</taxon>
        <taxon>Geovibrio</taxon>
    </lineage>
</organism>
<evidence type="ECO:0000256" key="6">
    <source>
        <dbReference type="SAM" id="MobiDB-lite"/>
    </source>
</evidence>
<dbReference type="PANTHER" id="PTHR30349:SF64">
    <property type="entry name" value="PROPHAGE INTEGRASE INTD-RELATED"/>
    <property type="match status" value="1"/>
</dbReference>
<accession>A0A410JWX6</accession>
<evidence type="ECO:0000259" key="7">
    <source>
        <dbReference type="PROSITE" id="PS51898"/>
    </source>
</evidence>
<name>A0A410JWX6_9BACT</name>
<keyword evidence="2" id="KW-0229">DNA integration</keyword>
<evidence type="ECO:0000313" key="10">
    <source>
        <dbReference type="Proteomes" id="UP000287502"/>
    </source>
</evidence>
<dbReference type="EMBL" id="CP035108">
    <property type="protein sequence ID" value="QAR32707.1"/>
    <property type="molecule type" value="Genomic_DNA"/>
</dbReference>
<dbReference type="Gene3D" id="1.10.443.10">
    <property type="entry name" value="Intergrase catalytic core"/>
    <property type="match status" value="1"/>
</dbReference>
<dbReference type="InterPro" id="IPR002104">
    <property type="entry name" value="Integrase_catalytic"/>
</dbReference>
<dbReference type="Proteomes" id="UP000287502">
    <property type="component" value="Chromosome"/>
</dbReference>
<dbReference type="SUPFAM" id="SSF56349">
    <property type="entry name" value="DNA breaking-rejoining enzymes"/>
    <property type="match status" value="1"/>
</dbReference>
<dbReference type="Pfam" id="PF00589">
    <property type="entry name" value="Phage_integrase"/>
    <property type="match status" value="1"/>
</dbReference>
<dbReference type="InterPro" id="IPR013762">
    <property type="entry name" value="Integrase-like_cat_sf"/>
</dbReference>
<comment type="similarity">
    <text evidence="1">Belongs to the 'phage' integrase family.</text>
</comment>
<dbReference type="OrthoDB" id="5391994at2"/>
<dbReference type="InterPro" id="IPR010998">
    <property type="entry name" value="Integrase_recombinase_N"/>
</dbReference>
<dbReference type="InterPro" id="IPR050090">
    <property type="entry name" value="Tyrosine_recombinase_XerCD"/>
</dbReference>
<dbReference type="InterPro" id="IPR044068">
    <property type="entry name" value="CB"/>
</dbReference>
<keyword evidence="10" id="KW-1185">Reference proteome</keyword>
<evidence type="ECO:0000256" key="5">
    <source>
        <dbReference type="PROSITE-ProRule" id="PRU01248"/>
    </source>
</evidence>
<evidence type="ECO:0000313" key="9">
    <source>
        <dbReference type="EMBL" id="QAR32707.1"/>
    </source>
</evidence>
<dbReference type="Gene3D" id="1.10.150.130">
    <property type="match status" value="1"/>
</dbReference>
<dbReference type="GO" id="GO:0015074">
    <property type="term" value="P:DNA integration"/>
    <property type="evidence" value="ECO:0007669"/>
    <property type="project" value="UniProtKB-KW"/>
</dbReference>
<reference evidence="9 10" key="1">
    <citation type="submission" date="2019-01" db="EMBL/GenBank/DDBJ databases">
        <title>Geovibrio thiophilus DSM 11263, complete genome.</title>
        <authorList>
            <person name="Spring S."/>
            <person name="Bunk B."/>
            <person name="Sproer C."/>
        </authorList>
    </citation>
    <scope>NUCLEOTIDE SEQUENCE [LARGE SCALE GENOMIC DNA]</scope>
    <source>
        <strain evidence="9 10">DSM 11263</strain>
    </source>
</reference>
<keyword evidence="4" id="KW-0233">DNA recombination</keyword>